<keyword evidence="3" id="KW-1185">Reference proteome</keyword>
<dbReference type="PANTHER" id="PTHR46315:SF1">
    <property type="entry name" value="SPERMINE SYNTHASE"/>
    <property type="match status" value="1"/>
</dbReference>
<dbReference type="Pfam" id="PF17284">
    <property type="entry name" value="Spermine_synt_N"/>
    <property type="match status" value="1"/>
</dbReference>
<accession>A0ABP0FMF1</accession>
<sequence length="196" mass="22963">MLVFTTLFEIRFKDQPEFFVEIWRKIESVLERHKFSRSVVSTVEELPSMCFLQNKGDPKTTALVTIADHFITIDFNEMSIDHDVTKHRRLAKNIQNELEDVLPLCAIKRTTPLQRGREIWQYSELGDGRIAEDDYAEILFDERSDYQQVTIARSEEYGNLLLLDRLVSKYCALKLQNSSLKCALKFQFCSKCALQW</sequence>
<dbReference type="PANTHER" id="PTHR46315">
    <property type="entry name" value="SPERMINE SYNTHASE"/>
    <property type="match status" value="1"/>
</dbReference>
<protein>
    <recommendedName>
        <fullName evidence="1">Spermidine synthase tetramerisation domain-containing protein</fullName>
    </recommendedName>
</protein>
<name>A0ABP0FMF1_CLALP</name>
<evidence type="ECO:0000259" key="1">
    <source>
        <dbReference type="Pfam" id="PF17284"/>
    </source>
</evidence>
<dbReference type="InterPro" id="IPR037163">
    <property type="entry name" value="Spermidine_synt_N_sf"/>
</dbReference>
<feature type="domain" description="Spermidine synthase tetramerisation" evidence="1">
    <location>
        <begin position="137"/>
        <end position="167"/>
    </location>
</feature>
<dbReference type="Gene3D" id="2.30.140.10">
    <property type="entry name" value="Spermidine synthase, tetramerisation domain"/>
    <property type="match status" value="1"/>
</dbReference>
<gene>
    <name evidence="2" type="ORF">CVLEPA_LOCUS11058</name>
</gene>
<comment type="caution">
    <text evidence="2">The sequence shown here is derived from an EMBL/GenBank/DDBJ whole genome shotgun (WGS) entry which is preliminary data.</text>
</comment>
<dbReference type="InterPro" id="IPR015576">
    <property type="entry name" value="Spermine_synthase_animal"/>
</dbReference>
<organism evidence="2 3">
    <name type="scientific">Clavelina lepadiformis</name>
    <name type="common">Light-bulb sea squirt</name>
    <name type="synonym">Ascidia lepadiformis</name>
    <dbReference type="NCBI Taxonomy" id="159417"/>
    <lineage>
        <taxon>Eukaryota</taxon>
        <taxon>Metazoa</taxon>
        <taxon>Chordata</taxon>
        <taxon>Tunicata</taxon>
        <taxon>Ascidiacea</taxon>
        <taxon>Aplousobranchia</taxon>
        <taxon>Clavelinidae</taxon>
        <taxon>Clavelina</taxon>
    </lineage>
</organism>
<evidence type="ECO:0000313" key="2">
    <source>
        <dbReference type="EMBL" id="CAK8680819.1"/>
    </source>
</evidence>
<dbReference type="EMBL" id="CAWYQH010000079">
    <property type="protein sequence ID" value="CAK8680819.1"/>
    <property type="molecule type" value="Genomic_DNA"/>
</dbReference>
<proteinExistence type="predicted"/>
<reference evidence="2 3" key="1">
    <citation type="submission" date="2024-02" db="EMBL/GenBank/DDBJ databases">
        <authorList>
            <person name="Daric V."/>
            <person name="Darras S."/>
        </authorList>
    </citation>
    <scope>NUCLEOTIDE SEQUENCE [LARGE SCALE GENOMIC DNA]</scope>
</reference>
<dbReference type="Proteomes" id="UP001642483">
    <property type="component" value="Unassembled WGS sequence"/>
</dbReference>
<evidence type="ECO:0000313" key="3">
    <source>
        <dbReference type="Proteomes" id="UP001642483"/>
    </source>
</evidence>
<dbReference type="InterPro" id="IPR035246">
    <property type="entry name" value="Spermidine_synt_N"/>
</dbReference>